<name>A0AAV0WAN1_9HEMI</name>
<proteinExistence type="predicted"/>
<sequence>MTDDTNYILWKNLTPSSTRYCRPIKFLYKKETKYNTCKEVEAIENEINALVPIEIVINNISVPVHCKLVMTMVDGKVINNLTDTSSQRCFICNCGPKNMNDLKNIQEFKINEDNLKYGLSTLHAWINFLKCILNISYKLNIHESTSRMSKEEKGKVLQQTKNIQQTFWNDMGIKVDKIVQGQGTSNTGNVARRFFKNAEMSSKITGVDLNLIKKLGDILIAISSGYEINFESFDEYCKETAELYIELYNWYRMPPSMHKILLHGSIVIKHALVPIGLLSEEAQEACNKNYKNFRENHTRKTSRLSTNTDLMHALLISSDPVISSKRKILKTPFTELPSSVKQLIITENDEETEDSDVCSDSE</sequence>
<dbReference type="EMBL" id="CARXXK010000002">
    <property type="protein sequence ID" value="CAI6352861.1"/>
    <property type="molecule type" value="Genomic_DNA"/>
</dbReference>
<evidence type="ECO:0000313" key="2">
    <source>
        <dbReference type="Proteomes" id="UP001160148"/>
    </source>
</evidence>
<keyword evidence="2" id="KW-1185">Reference proteome</keyword>
<dbReference type="AlphaFoldDB" id="A0AAV0WAN1"/>
<organism evidence="1 2">
    <name type="scientific">Macrosiphum euphorbiae</name>
    <name type="common">potato aphid</name>
    <dbReference type="NCBI Taxonomy" id="13131"/>
    <lineage>
        <taxon>Eukaryota</taxon>
        <taxon>Metazoa</taxon>
        <taxon>Ecdysozoa</taxon>
        <taxon>Arthropoda</taxon>
        <taxon>Hexapoda</taxon>
        <taxon>Insecta</taxon>
        <taxon>Pterygota</taxon>
        <taxon>Neoptera</taxon>
        <taxon>Paraneoptera</taxon>
        <taxon>Hemiptera</taxon>
        <taxon>Sternorrhyncha</taxon>
        <taxon>Aphidomorpha</taxon>
        <taxon>Aphidoidea</taxon>
        <taxon>Aphididae</taxon>
        <taxon>Macrosiphini</taxon>
        <taxon>Macrosiphum</taxon>
    </lineage>
</organism>
<reference evidence="1 2" key="1">
    <citation type="submission" date="2023-01" db="EMBL/GenBank/DDBJ databases">
        <authorList>
            <person name="Whitehead M."/>
        </authorList>
    </citation>
    <scope>NUCLEOTIDE SEQUENCE [LARGE SCALE GENOMIC DNA]</scope>
</reference>
<gene>
    <name evidence="1" type="ORF">MEUPH1_LOCUS9052</name>
</gene>
<comment type="caution">
    <text evidence="1">The sequence shown here is derived from an EMBL/GenBank/DDBJ whole genome shotgun (WGS) entry which is preliminary data.</text>
</comment>
<accession>A0AAV0WAN1</accession>
<evidence type="ECO:0000313" key="1">
    <source>
        <dbReference type="EMBL" id="CAI6352861.1"/>
    </source>
</evidence>
<dbReference type="Proteomes" id="UP001160148">
    <property type="component" value="Unassembled WGS sequence"/>
</dbReference>
<protein>
    <submittedName>
        <fullName evidence="1">Uncharacterized protein</fullName>
    </submittedName>
</protein>